<feature type="compositionally biased region" description="Low complexity" evidence="1">
    <location>
        <begin position="783"/>
        <end position="796"/>
    </location>
</feature>
<feature type="compositionally biased region" description="Pro residues" evidence="1">
    <location>
        <begin position="1379"/>
        <end position="1388"/>
    </location>
</feature>
<dbReference type="InterPro" id="IPR011992">
    <property type="entry name" value="EF-hand-dom_pair"/>
</dbReference>
<feature type="compositionally biased region" description="Basic and acidic residues" evidence="1">
    <location>
        <begin position="799"/>
        <end position="811"/>
    </location>
</feature>
<feature type="compositionally biased region" description="Basic and acidic residues" evidence="1">
    <location>
        <begin position="972"/>
        <end position="981"/>
    </location>
</feature>
<accession>A0AAV5GWP0</accession>
<feature type="compositionally biased region" description="Pro residues" evidence="1">
    <location>
        <begin position="124"/>
        <end position="135"/>
    </location>
</feature>
<reference evidence="5 6" key="1">
    <citation type="submission" date="2021-12" db="EMBL/GenBank/DDBJ databases">
        <title>High titer production of polyol ester of fatty acids by Rhodotorula paludigena BS15 towards product separation-free biomass refinery.</title>
        <authorList>
            <person name="Mano J."/>
            <person name="Ono H."/>
            <person name="Tanaka T."/>
            <person name="Naito K."/>
            <person name="Sushida H."/>
            <person name="Ike M."/>
            <person name="Tokuyasu K."/>
            <person name="Kitaoka M."/>
        </authorList>
    </citation>
    <scope>NUCLEOTIDE SEQUENCE [LARGE SCALE GENOMIC DNA]</scope>
    <source>
        <strain evidence="5 6">BS15</strain>
    </source>
</reference>
<protein>
    <submittedName>
        <fullName evidence="5">Uncharacterized protein</fullName>
    </submittedName>
</protein>
<dbReference type="InterPro" id="IPR015940">
    <property type="entry name" value="UBA"/>
</dbReference>
<evidence type="ECO:0000259" key="3">
    <source>
        <dbReference type="PROSITE" id="PS50031"/>
    </source>
</evidence>
<feature type="region of interest" description="Disordered" evidence="1">
    <location>
        <begin position="744"/>
        <end position="820"/>
    </location>
</feature>
<feature type="compositionally biased region" description="Low complexity" evidence="1">
    <location>
        <begin position="1224"/>
        <end position="1236"/>
    </location>
</feature>
<feature type="domain" description="EF-hand" evidence="4">
    <location>
        <begin position="351"/>
        <end position="386"/>
    </location>
</feature>
<dbReference type="InterPro" id="IPR002048">
    <property type="entry name" value="EF_hand_dom"/>
</dbReference>
<feature type="compositionally biased region" description="Polar residues" evidence="1">
    <location>
        <begin position="444"/>
        <end position="476"/>
    </location>
</feature>
<dbReference type="PROSITE" id="PS50031">
    <property type="entry name" value="EH"/>
    <property type="match status" value="3"/>
</dbReference>
<feature type="domain" description="UBA" evidence="2">
    <location>
        <begin position="1416"/>
        <end position="1456"/>
    </location>
</feature>
<dbReference type="InterPro" id="IPR009060">
    <property type="entry name" value="UBA-like_sf"/>
</dbReference>
<dbReference type="InterPro" id="IPR000261">
    <property type="entry name" value="EH_dom"/>
</dbReference>
<feature type="region of interest" description="Disordered" evidence="1">
    <location>
        <begin position="89"/>
        <end position="159"/>
    </location>
</feature>
<evidence type="ECO:0000259" key="2">
    <source>
        <dbReference type="PROSITE" id="PS50030"/>
    </source>
</evidence>
<feature type="region of interest" description="Disordered" evidence="1">
    <location>
        <begin position="397"/>
        <end position="476"/>
    </location>
</feature>
<feature type="domain" description="EH" evidence="3">
    <location>
        <begin position="316"/>
        <end position="409"/>
    </location>
</feature>
<dbReference type="Gene3D" id="1.10.238.10">
    <property type="entry name" value="EF-hand"/>
    <property type="match status" value="3"/>
</dbReference>
<feature type="compositionally biased region" description="Basic and acidic residues" evidence="1">
    <location>
        <begin position="694"/>
        <end position="706"/>
    </location>
</feature>
<dbReference type="PROSITE" id="PS50222">
    <property type="entry name" value="EF_HAND_2"/>
    <property type="match status" value="1"/>
</dbReference>
<evidence type="ECO:0000313" key="5">
    <source>
        <dbReference type="EMBL" id="GJN94708.1"/>
    </source>
</evidence>
<feature type="region of interest" description="Disordered" evidence="1">
    <location>
        <begin position="1325"/>
        <end position="1344"/>
    </location>
</feature>
<keyword evidence="6" id="KW-1185">Reference proteome</keyword>
<organism evidence="5 6">
    <name type="scientific">Rhodotorula paludigena</name>
    <dbReference type="NCBI Taxonomy" id="86838"/>
    <lineage>
        <taxon>Eukaryota</taxon>
        <taxon>Fungi</taxon>
        <taxon>Dikarya</taxon>
        <taxon>Basidiomycota</taxon>
        <taxon>Pucciniomycotina</taxon>
        <taxon>Microbotryomycetes</taxon>
        <taxon>Sporidiobolales</taxon>
        <taxon>Sporidiobolaceae</taxon>
        <taxon>Rhodotorula</taxon>
    </lineage>
</organism>
<dbReference type="SUPFAM" id="SSF47473">
    <property type="entry name" value="EF-hand"/>
    <property type="match status" value="3"/>
</dbReference>
<dbReference type="GO" id="GO:0005737">
    <property type="term" value="C:cytoplasm"/>
    <property type="evidence" value="ECO:0007669"/>
    <property type="project" value="TreeGrafter"/>
</dbReference>
<feature type="compositionally biased region" description="Basic and acidic residues" evidence="1">
    <location>
        <begin position="1003"/>
        <end position="1020"/>
    </location>
</feature>
<feature type="region of interest" description="Disordered" evidence="1">
    <location>
        <begin position="489"/>
        <end position="563"/>
    </location>
</feature>
<dbReference type="PROSITE" id="PS50030">
    <property type="entry name" value="UBA"/>
    <property type="match status" value="1"/>
</dbReference>
<feature type="compositionally biased region" description="Low complexity" evidence="1">
    <location>
        <begin position="261"/>
        <end position="271"/>
    </location>
</feature>
<feature type="compositionally biased region" description="Low complexity" evidence="1">
    <location>
        <begin position="1202"/>
        <end position="1215"/>
    </location>
</feature>
<dbReference type="Proteomes" id="UP001342314">
    <property type="component" value="Unassembled WGS sequence"/>
</dbReference>
<feature type="compositionally biased region" description="Polar residues" evidence="1">
    <location>
        <begin position="148"/>
        <end position="158"/>
    </location>
</feature>
<feature type="compositionally biased region" description="Pro residues" evidence="1">
    <location>
        <begin position="286"/>
        <end position="298"/>
    </location>
</feature>
<feature type="compositionally biased region" description="Low complexity" evidence="1">
    <location>
        <begin position="397"/>
        <end position="419"/>
    </location>
</feature>
<feature type="region of interest" description="Disordered" evidence="1">
    <location>
        <begin position="261"/>
        <end position="310"/>
    </location>
</feature>
<dbReference type="PANTHER" id="PTHR11216:SF170">
    <property type="entry name" value="DYNAMIN ASSOCIATED PROTEIN 160, ISOFORM D"/>
    <property type="match status" value="1"/>
</dbReference>
<feature type="compositionally biased region" description="Acidic residues" evidence="1">
    <location>
        <begin position="1039"/>
        <end position="1058"/>
    </location>
</feature>
<dbReference type="GO" id="GO:0016197">
    <property type="term" value="P:endosomal transport"/>
    <property type="evidence" value="ECO:0007669"/>
    <property type="project" value="TreeGrafter"/>
</dbReference>
<feature type="region of interest" description="Disordered" evidence="1">
    <location>
        <begin position="670"/>
        <end position="728"/>
    </location>
</feature>
<gene>
    <name evidence="5" type="ORF">Rhopal_007799-T1</name>
</gene>
<feature type="compositionally biased region" description="Low complexity" evidence="1">
    <location>
        <begin position="299"/>
        <end position="310"/>
    </location>
</feature>
<evidence type="ECO:0000259" key="4">
    <source>
        <dbReference type="PROSITE" id="PS50222"/>
    </source>
</evidence>
<dbReference type="GO" id="GO:0006897">
    <property type="term" value="P:endocytosis"/>
    <property type="evidence" value="ECO:0007669"/>
    <property type="project" value="TreeGrafter"/>
</dbReference>
<dbReference type="SMART" id="SM00165">
    <property type="entry name" value="UBA"/>
    <property type="match status" value="1"/>
</dbReference>
<dbReference type="GO" id="GO:0005886">
    <property type="term" value="C:plasma membrane"/>
    <property type="evidence" value="ECO:0007669"/>
    <property type="project" value="TreeGrafter"/>
</dbReference>
<dbReference type="GO" id="GO:0005509">
    <property type="term" value="F:calcium ion binding"/>
    <property type="evidence" value="ECO:0007669"/>
    <property type="project" value="InterPro"/>
</dbReference>
<feature type="compositionally biased region" description="Polar residues" evidence="1">
    <location>
        <begin position="1126"/>
        <end position="1143"/>
    </location>
</feature>
<dbReference type="CDD" id="cd00052">
    <property type="entry name" value="EH"/>
    <property type="match status" value="3"/>
</dbReference>
<proteinExistence type="predicted"/>
<feature type="domain" description="EH" evidence="3">
    <location>
        <begin position="19"/>
        <end position="111"/>
    </location>
</feature>
<sequence>MASEPLPPQLAGYSPTPHEKQAYAHLFTQADKDQLGVLTGDTAVPFFSHSALPALILGEVWQLADPDNAGFLSPDRFGVACRLIGHAQDRRKRGAAEVRPEWVAQPGPLPTFKGYPLPASIHQPTPPTSPPPAPPAAARQSSLPPTSPANNTSASLSHISPHDKAKYARVFANANGGNVTGQLDGEKARDIWVKSQLPYDVLGQIWNLADTHSRGALDLTDFTIGMHLLHLVLDGTIPASALPAVLDPKLYAAAAGLPTPALGQQQQQQPQQQPPQSPLRQSSLPAPAPVAPSSPAPAPTAQAQSSAQQWAITPTELQESNTWFDSLDAQSGRKGRIDGEQAVAFFGQSGLPVEKLAKVWDLSDLNNEGHLSRETFAVAMHLLKRALASPAAPLPDSLPADLVPPSMRQQQQVVSQPQRDLLDLLDDDEPASAPAPAPVLQPQSTGASRSLSPQPQTQPRAAMSLSPQPTGGSASAFTLRGTVFPQATGEAASTPTAATAARGGFESHFSPSPAPAPKTSATFFDDNDDADLASSAQQLESRVAERRAEAEQAEGAAAGERKTRAALEADVAQLTADLSALEARIASARETHAAERARVDELRARLAAGRETLERARGELIRAESDVSALRIDKREVEGEVLRDRDEARDLLQRVKLVEDEKRILRDELEKVKKERRQGKGRAAIARKQLSQAEADRDRLERERDAPGPADDDEPGSALDEARAAATALTAPVAQAAAVPLPATPAAAVASPAASVRSTNPFDRFTAASPAGGLSPQSTGAGSTNPFAFAAASPATPQEPREPEQKTKEDESSGGTSLPVAAAAAVGTGALAALGAAGAGIAHAFSGSGDDHHDGEKKDAQDKDPFGVPVPASLVGASEAQSEHAQAPPSTAADGFGDDFSAPASAAEPKDAAADGFGDDFSATPVPVGESSAPGFDDEFAALDEPRNTAAAEPPVEGSLGDVAPDAGFTDAVRDLNDGKGPDAVQGTLGEVDSDAGFDEAFDEVREKEDKGKGKERAVEPDEEGDVFGQSAAAADTSRDEDEGDSSSDDGDEDEGPEEAFGAHRRAEYDEDQADGASSVSGGFATPAAASTDLGTSSPPDIAATMGASSSEPPADGPVAAGHDATGSTHTASREPTTNSESGESFVHVNVGPAGTAESETMLEPPAPASFQPPSPTPAATPPAPSHRRAAPPPPTQRGASPAAAPAVVPPAAAVDNGFGDAFAPTSQAPAAQDAAAPPPAAPAAEDDFESSFADMTSSTSTAPVSTPAPTTAAGSAVDFDSFDNDFTFDEASASAAATNAHNAAQVKSDVAGTSDFDEAAFADFDSSFPGSAPTGTAGKDNDDAAFAAFDDSFGTPAPAATLDAGPPALGKPVEATYAPPPGPPPPLAGKSADASLPPTPAMSEPSPNPQEDDMSGDSDAVKTIRQMGFSREQALEALKKFDDDVNRAANSLLGM</sequence>
<evidence type="ECO:0000313" key="6">
    <source>
        <dbReference type="Proteomes" id="UP001342314"/>
    </source>
</evidence>
<feature type="compositionally biased region" description="Acidic residues" evidence="1">
    <location>
        <begin position="992"/>
        <end position="1002"/>
    </location>
</feature>
<name>A0AAV5GWP0_9BASI</name>
<feature type="domain" description="EH" evidence="3">
    <location>
        <begin position="163"/>
        <end position="250"/>
    </location>
</feature>
<dbReference type="SUPFAM" id="SSF46934">
    <property type="entry name" value="UBA-like"/>
    <property type="match status" value="1"/>
</dbReference>
<feature type="region of interest" description="Disordered" evidence="1">
    <location>
        <begin position="1349"/>
        <end position="1419"/>
    </location>
</feature>
<feature type="compositionally biased region" description="Basic and acidic residues" evidence="1">
    <location>
        <begin position="849"/>
        <end position="865"/>
    </location>
</feature>
<feature type="region of interest" description="Disordered" evidence="1">
    <location>
        <begin position="842"/>
        <end position="1280"/>
    </location>
</feature>
<feature type="compositionally biased region" description="Low complexity" evidence="1">
    <location>
        <begin position="489"/>
        <end position="501"/>
    </location>
</feature>
<dbReference type="EMBL" id="BQKY01000018">
    <property type="protein sequence ID" value="GJN94708.1"/>
    <property type="molecule type" value="Genomic_DNA"/>
</dbReference>
<comment type="caution">
    <text evidence="5">The sequence shown here is derived from an EMBL/GenBank/DDBJ whole genome shotgun (WGS) entry which is preliminary data.</text>
</comment>
<feature type="compositionally biased region" description="Pro residues" evidence="1">
    <location>
        <begin position="1165"/>
        <end position="1196"/>
    </location>
</feature>
<dbReference type="Pfam" id="PF00627">
    <property type="entry name" value="UBA"/>
    <property type="match status" value="1"/>
</dbReference>
<dbReference type="Pfam" id="PF12763">
    <property type="entry name" value="EH"/>
    <property type="match status" value="3"/>
</dbReference>
<dbReference type="Gene3D" id="1.10.8.10">
    <property type="entry name" value="DNA helicase RuvA subunit, C-terminal domain"/>
    <property type="match status" value="1"/>
</dbReference>
<dbReference type="PANTHER" id="PTHR11216">
    <property type="entry name" value="EH DOMAIN"/>
    <property type="match status" value="1"/>
</dbReference>
<feature type="compositionally biased region" description="Low complexity" evidence="1">
    <location>
        <begin position="914"/>
        <end position="923"/>
    </location>
</feature>
<evidence type="ECO:0000256" key="1">
    <source>
        <dbReference type="SAM" id="MobiDB-lite"/>
    </source>
</evidence>
<feature type="compositionally biased region" description="Low complexity" evidence="1">
    <location>
        <begin position="744"/>
        <end position="759"/>
    </location>
</feature>
<dbReference type="SMART" id="SM00027">
    <property type="entry name" value="EH"/>
    <property type="match status" value="3"/>
</dbReference>
<feature type="compositionally biased region" description="Low complexity" evidence="1">
    <location>
        <begin position="1257"/>
        <end position="1280"/>
    </location>
</feature>